<accession>A0A5E4FRY3</accession>
<dbReference type="Proteomes" id="UP000327085">
    <property type="component" value="Chromosome 8"/>
</dbReference>
<sequence length="114" mass="12122">MMMVQEKEGVGDCIQFVLPLPCSCLDSKGKSGASPVRSSLGFDPNGSSVKDKKGYEDGFREFFGYGILGMAGLNFALLGSLPTWAISSSMLMVPVKCDSDTIEAVGVTRDDRGD</sequence>
<name>A0A5E4FRY3_PRUDU</name>
<dbReference type="InParanoid" id="A0A5E4FRY3"/>
<keyword evidence="2" id="KW-0812">Transmembrane</keyword>
<keyword evidence="2" id="KW-0472">Membrane</keyword>
<reference evidence="4" key="1">
    <citation type="journal article" date="2020" name="Plant J.">
        <title>Transposons played a major role in the diversification between the closely related almond and peach genomes: results from the almond genome sequence.</title>
        <authorList>
            <person name="Alioto T."/>
            <person name="Alexiou K.G."/>
            <person name="Bardil A."/>
            <person name="Barteri F."/>
            <person name="Castanera R."/>
            <person name="Cruz F."/>
            <person name="Dhingra A."/>
            <person name="Duval H."/>
            <person name="Fernandez I Marti A."/>
            <person name="Frias L."/>
            <person name="Galan B."/>
            <person name="Garcia J.L."/>
            <person name="Howad W."/>
            <person name="Gomez-Garrido J."/>
            <person name="Gut M."/>
            <person name="Julca I."/>
            <person name="Morata J."/>
            <person name="Puigdomenech P."/>
            <person name="Ribeca P."/>
            <person name="Rubio Cabetas M.J."/>
            <person name="Vlasova A."/>
            <person name="Wirthensohn M."/>
            <person name="Garcia-Mas J."/>
            <person name="Gabaldon T."/>
            <person name="Casacuberta J.M."/>
            <person name="Arus P."/>
        </authorList>
    </citation>
    <scope>NUCLEOTIDE SEQUENCE [LARGE SCALE GENOMIC DNA]</scope>
    <source>
        <strain evidence="4">cv. Texas</strain>
    </source>
</reference>
<protein>
    <submittedName>
        <fullName evidence="3">Uncharacterized protein</fullName>
    </submittedName>
</protein>
<evidence type="ECO:0000313" key="3">
    <source>
        <dbReference type="EMBL" id="VVA30255.1"/>
    </source>
</evidence>
<keyword evidence="2" id="KW-1133">Transmembrane helix</keyword>
<evidence type="ECO:0000256" key="2">
    <source>
        <dbReference type="SAM" id="Phobius"/>
    </source>
</evidence>
<dbReference type="Gramene" id="VVA30255">
    <property type="protein sequence ID" value="VVA30255"/>
    <property type="gene ID" value="Prudul26B023902"/>
</dbReference>
<dbReference type="AlphaFoldDB" id="A0A5E4FRY3"/>
<evidence type="ECO:0000313" key="4">
    <source>
        <dbReference type="Proteomes" id="UP000327085"/>
    </source>
</evidence>
<feature type="region of interest" description="Disordered" evidence="1">
    <location>
        <begin position="27"/>
        <end position="48"/>
    </location>
</feature>
<gene>
    <name evidence="3" type="ORF">ALMOND_2B023902</name>
</gene>
<dbReference type="EMBL" id="CABIKO010000184">
    <property type="protein sequence ID" value="VVA30255.1"/>
    <property type="molecule type" value="Genomic_DNA"/>
</dbReference>
<proteinExistence type="predicted"/>
<evidence type="ECO:0000256" key="1">
    <source>
        <dbReference type="SAM" id="MobiDB-lite"/>
    </source>
</evidence>
<organism evidence="3 4">
    <name type="scientific">Prunus dulcis</name>
    <name type="common">Almond</name>
    <name type="synonym">Amygdalus dulcis</name>
    <dbReference type="NCBI Taxonomy" id="3755"/>
    <lineage>
        <taxon>Eukaryota</taxon>
        <taxon>Viridiplantae</taxon>
        <taxon>Streptophyta</taxon>
        <taxon>Embryophyta</taxon>
        <taxon>Tracheophyta</taxon>
        <taxon>Spermatophyta</taxon>
        <taxon>Magnoliopsida</taxon>
        <taxon>eudicotyledons</taxon>
        <taxon>Gunneridae</taxon>
        <taxon>Pentapetalae</taxon>
        <taxon>rosids</taxon>
        <taxon>fabids</taxon>
        <taxon>Rosales</taxon>
        <taxon>Rosaceae</taxon>
        <taxon>Amygdaloideae</taxon>
        <taxon>Amygdaleae</taxon>
        <taxon>Prunus</taxon>
    </lineage>
</organism>
<feature type="transmembrane region" description="Helical" evidence="2">
    <location>
        <begin position="62"/>
        <end position="86"/>
    </location>
</feature>